<dbReference type="Proteomes" id="UP000275408">
    <property type="component" value="Unassembled WGS sequence"/>
</dbReference>
<dbReference type="STRING" id="46731.A0A3M6UU35"/>
<keyword evidence="1" id="KW-0645">Protease</keyword>
<dbReference type="Pfam" id="PF01400">
    <property type="entry name" value="Astacin"/>
    <property type="match status" value="1"/>
</dbReference>
<gene>
    <name evidence="8" type="ORF">pdam_00017935</name>
</gene>
<comment type="caution">
    <text evidence="8">The sequence shown here is derived from an EMBL/GenBank/DDBJ whole genome shotgun (WGS) entry which is preliminary data.</text>
</comment>
<dbReference type="InterPro" id="IPR006026">
    <property type="entry name" value="Peptidase_Metallo"/>
</dbReference>
<dbReference type="InterPro" id="IPR001506">
    <property type="entry name" value="Peptidase_M12A"/>
</dbReference>
<evidence type="ECO:0000313" key="9">
    <source>
        <dbReference type="Proteomes" id="UP000275408"/>
    </source>
</evidence>
<protein>
    <recommendedName>
        <fullName evidence="7">Peptidase M12A domain-containing protein</fullName>
    </recommendedName>
</protein>
<dbReference type="AlphaFoldDB" id="A0A3M6UU35"/>
<evidence type="ECO:0000256" key="5">
    <source>
        <dbReference type="ARBA" id="ARBA00023049"/>
    </source>
</evidence>
<keyword evidence="3" id="KW-0378">Hydrolase</keyword>
<dbReference type="GO" id="GO:0006508">
    <property type="term" value="P:proteolysis"/>
    <property type="evidence" value="ECO:0007669"/>
    <property type="project" value="UniProtKB-KW"/>
</dbReference>
<comment type="caution">
    <text evidence="6">Lacks conserved residue(s) required for the propagation of feature annotation.</text>
</comment>
<keyword evidence="5" id="KW-0482">Metalloprotease</keyword>
<dbReference type="InterPro" id="IPR024079">
    <property type="entry name" value="MetalloPept_cat_dom_sf"/>
</dbReference>
<dbReference type="EMBL" id="RCHS01000710">
    <property type="protein sequence ID" value="RMX57203.1"/>
    <property type="molecule type" value="Genomic_DNA"/>
</dbReference>
<proteinExistence type="predicted"/>
<evidence type="ECO:0000256" key="3">
    <source>
        <dbReference type="ARBA" id="ARBA00022801"/>
    </source>
</evidence>
<evidence type="ECO:0000313" key="8">
    <source>
        <dbReference type="EMBL" id="RMX57203.1"/>
    </source>
</evidence>
<sequence length="197" mass="22214">MNIWISINEDMQAGKADFTFREIIEDFFDKERSSCRNAYVIDEKSFFTENIGVKDKRLFEGDMILTDAQRMAAALGEDVSKAGLGRASIRKNLWPGAVLVYELDSAIKRSSTAMAAINAAMNLWRTKTCVQFKKKTTESAYAYFHIGQGCTSYVGRTGRRQMISLARGCWYTHTVAHEIGTLNMSTQTSFCRENINA</sequence>
<keyword evidence="9" id="KW-1185">Reference proteome</keyword>
<dbReference type="PANTHER" id="PTHR10127:SF780">
    <property type="entry name" value="METALLOENDOPEPTIDASE"/>
    <property type="match status" value="1"/>
</dbReference>
<evidence type="ECO:0000256" key="6">
    <source>
        <dbReference type="PROSITE-ProRule" id="PRU01211"/>
    </source>
</evidence>
<keyword evidence="4" id="KW-0862">Zinc</keyword>
<dbReference type="SMART" id="SM00235">
    <property type="entry name" value="ZnMc"/>
    <property type="match status" value="1"/>
</dbReference>
<feature type="domain" description="Peptidase M12A" evidence="7">
    <location>
        <begin position="87"/>
        <end position="197"/>
    </location>
</feature>
<dbReference type="GO" id="GO:0008270">
    <property type="term" value="F:zinc ion binding"/>
    <property type="evidence" value="ECO:0007669"/>
    <property type="project" value="InterPro"/>
</dbReference>
<name>A0A3M6UU35_POCDA</name>
<evidence type="ECO:0000256" key="2">
    <source>
        <dbReference type="ARBA" id="ARBA00022723"/>
    </source>
</evidence>
<evidence type="ECO:0000259" key="7">
    <source>
        <dbReference type="PROSITE" id="PS51864"/>
    </source>
</evidence>
<dbReference type="PROSITE" id="PS51864">
    <property type="entry name" value="ASTACIN"/>
    <property type="match status" value="1"/>
</dbReference>
<keyword evidence="2" id="KW-0479">Metal-binding</keyword>
<dbReference type="GO" id="GO:0004222">
    <property type="term" value="F:metalloendopeptidase activity"/>
    <property type="evidence" value="ECO:0007669"/>
    <property type="project" value="InterPro"/>
</dbReference>
<dbReference type="SUPFAM" id="SSF55486">
    <property type="entry name" value="Metalloproteases ('zincins'), catalytic domain"/>
    <property type="match status" value="1"/>
</dbReference>
<dbReference type="OrthoDB" id="291007at2759"/>
<evidence type="ECO:0000256" key="4">
    <source>
        <dbReference type="ARBA" id="ARBA00022833"/>
    </source>
</evidence>
<reference evidence="8 9" key="1">
    <citation type="journal article" date="2018" name="Sci. Rep.">
        <title>Comparative analysis of the Pocillopora damicornis genome highlights role of immune system in coral evolution.</title>
        <authorList>
            <person name="Cunning R."/>
            <person name="Bay R.A."/>
            <person name="Gillette P."/>
            <person name="Baker A.C."/>
            <person name="Traylor-Knowles N."/>
        </authorList>
    </citation>
    <scope>NUCLEOTIDE SEQUENCE [LARGE SCALE GENOMIC DNA]</scope>
    <source>
        <strain evidence="8">RSMAS</strain>
        <tissue evidence="8">Whole animal</tissue>
    </source>
</reference>
<evidence type="ECO:0000256" key="1">
    <source>
        <dbReference type="ARBA" id="ARBA00022670"/>
    </source>
</evidence>
<accession>A0A3M6UU35</accession>
<dbReference type="PANTHER" id="PTHR10127">
    <property type="entry name" value="DISCOIDIN, CUB, EGF, LAMININ , AND ZINC METALLOPROTEASE DOMAIN CONTAINING"/>
    <property type="match status" value="1"/>
</dbReference>
<organism evidence="8 9">
    <name type="scientific">Pocillopora damicornis</name>
    <name type="common">Cauliflower coral</name>
    <name type="synonym">Millepora damicornis</name>
    <dbReference type="NCBI Taxonomy" id="46731"/>
    <lineage>
        <taxon>Eukaryota</taxon>
        <taxon>Metazoa</taxon>
        <taxon>Cnidaria</taxon>
        <taxon>Anthozoa</taxon>
        <taxon>Hexacorallia</taxon>
        <taxon>Scleractinia</taxon>
        <taxon>Astrocoeniina</taxon>
        <taxon>Pocilloporidae</taxon>
        <taxon>Pocillopora</taxon>
    </lineage>
</organism>
<dbReference type="Gene3D" id="3.40.390.10">
    <property type="entry name" value="Collagenase (Catalytic Domain)"/>
    <property type="match status" value="1"/>
</dbReference>